<dbReference type="Gene3D" id="3.40.50.1390">
    <property type="entry name" value="Resolvase, N-terminal catalytic domain"/>
    <property type="match status" value="1"/>
</dbReference>
<evidence type="ECO:0000256" key="1">
    <source>
        <dbReference type="ARBA" id="ARBA00023125"/>
    </source>
</evidence>
<keyword evidence="1" id="KW-0238">DNA-binding</keyword>
<keyword evidence="2" id="KW-0233">DNA recombination</keyword>
<reference evidence="5" key="1">
    <citation type="submission" date="2016-04" db="EMBL/GenBank/DDBJ databases">
        <authorList>
            <person name="Chen L."/>
            <person name="Zhuang W."/>
            <person name="Wang G."/>
        </authorList>
    </citation>
    <scope>NUCLEOTIDE SEQUENCE [LARGE SCALE GENOMIC DNA]</scope>
    <source>
        <strain evidence="5">17621</strain>
    </source>
</reference>
<feature type="domain" description="Resolvase/invertase-type recombinase catalytic" evidence="3">
    <location>
        <begin position="3"/>
        <end position="138"/>
    </location>
</feature>
<dbReference type="CDD" id="cd00338">
    <property type="entry name" value="Ser_Recombinase"/>
    <property type="match status" value="1"/>
</dbReference>
<comment type="caution">
    <text evidence="4">The sequence shown here is derived from an EMBL/GenBank/DDBJ whole genome shotgun (WGS) entry which is preliminary data.</text>
</comment>
<organism evidence="4 5">
    <name type="scientific">Niastella yeongjuensis</name>
    <dbReference type="NCBI Taxonomy" id="354355"/>
    <lineage>
        <taxon>Bacteria</taxon>
        <taxon>Pseudomonadati</taxon>
        <taxon>Bacteroidota</taxon>
        <taxon>Chitinophagia</taxon>
        <taxon>Chitinophagales</taxon>
        <taxon>Chitinophagaceae</taxon>
        <taxon>Niastella</taxon>
    </lineage>
</organism>
<dbReference type="GO" id="GO:0003677">
    <property type="term" value="F:DNA binding"/>
    <property type="evidence" value="ECO:0007669"/>
    <property type="project" value="UniProtKB-KW"/>
</dbReference>
<dbReference type="InterPro" id="IPR036162">
    <property type="entry name" value="Resolvase-like_N_sf"/>
</dbReference>
<evidence type="ECO:0000313" key="5">
    <source>
        <dbReference type="Proteomes" id="UP000192610"/>
    </source>
</evidence>
<dbReference type="PROSITE" id="PS51736">
    <property type="entry name" value="RECOMBINASES_3"/>
    <property type="match status" value="1"/>
</dbReference>
<dbReference type="Proteomes" id="UP000192610">
    <property type="component" value="Unassembled WGS sequence"/>
</dbReference>
<dbReference type="GO" id="GO:0000150">
    <property type="term" value="F:DNA strand exchange activity"/>
    <property type="evidence" value="ECO:0007669"/>
    <property type="project" value="InterPro"/>
</dbReference>
<evidence type="ECO:0000313" key="4">
    <source>
        <dbReference type="EMBL" id="OQP52808.1"/>
    </source>
</evidence>
<dbReference type="OrthoDB" id="2290206at2"/>
<keyword evidence="5" id="KW-1185">Reference proteome</keyword>
<sequence length="232" mass="26306">MKLVIAYYRISTEKQGRSGLGLESQKHSVRHYCESNGFQLLMEIREVKSTRKRRIYLENAFTLCQKHNAALIVARLDRLGRDVEEIAHNIKLPVDIIVADNPHANRFTIHILAAVAEEQRRTISENTKLALQAAKKRGVLLGRNGIALAEKNKEAANVFAKKLQPTILKINAEGIRSTRRIASELNRLEIPTFRTGGRWHRTSVYNLLSRLGIKAKYRVKPSPALQDPASIR</sequence>
<protein>
    <submittedName>
        <fullName evidence="4">Resolvase</fullName>
    </submittedName>
</protein>
<evidence type="ECO:0000259" key="3">
    <source>
        <dbReference type="PROSITE" id="PS51736"/>
    </source>
</evidence>
<dbReference type="SMART" id="SM00857">
    <property type="entry name" value="Resolvase"/>
    <property type="match status" value="1"/>
</dbReference>
<dbReference type="InterPro" id="IPR050639">
    <property type="entry name" value="SSR_resolvase"/>
</dbReference>
<dbReference type="SUPFAM" id="SSF53041">
    <property type="entry name" value="Resolvase-like"/>
    <property type="match status" value="1"/>
</dbReference>
<gene>
    <name evidence="4" type="ORF">A4H97_24210</name>
</gene>
<dbReference type="STRING" id="354355.SAMN05660816_04730"/>
<dbReference type="AlphaFoldDB" id="A0A1V9F358"/>
<name>A0A1V9F358_9BACT</name>
<evidence type="ECO:0000256" key="2">
    <source>
        <dbReference type="ARBA" id="ARBA00023172"/>
    </source>
</evidence>
<dbReference type="InterPro" id="IPR006119">
    <property type="entry name" value="Resolv_N"/>
</dbReference>
<dbReference type="PANTHER" id="PTHR30461:SF2">
    <property type="entry name" value="SERINE RECOMBINASE PINE-RELATED"/>
    <property type="match status" value="1"/>
</dbReference>
<dbReference type="PANTHER" id="PTHR30461">
    <property type="entry name" value="DNA-INVERTASE FROM LAMBDOID PROPHAGE"/>
    <property type="match status" value="1"/>
</dbReference>
<proteinExistence type="predicted"/>
<accession>A0A1V9F358</accession>
<dbReference type="EMBL" id="LVXG01000007">
    <property type="protein sequence ID" value="OQP52808.1"/>
    <property type="molecule type" value="Genomic_DNA"/>
</dbReference>
<dbReference type="RefSeq" id="WP_081197905.1">
    <property type="nucleotide sequence ID" value="NZ_FOCZ01000009.1"/>
</dbReference>
<dbReference type="Pfam" id="PF00239">
    <property type="entry name" value="Resolvase"/>
    <property type="match status" value="1"/>
</dbReference>